<evidence type="ECO:0000259" key="3">
    <source>
        <dbReference type="Pfam" id="PF01370"/>
    </source>
</evidence>
<comment type="similarity">
    <text evidence="2">Belongs to the NAD(P)-dependent epimerase/dehydratase family. Dihydroflavonol-4-reductase subfamily.</text>
</comment>
<dbReference type="InterPro" id="IPR001509">
    <property type="entry name" value="Epimerase_deHydtase"/>
</dbReference>
<dbReference type="OrthoDB" id="2735536at2759"/>
<dbReference type="Pfam" id="PF01370">
    <property type="entry name" value="Epimerase"/>
    <property type="match status" value="1"/>
</dbReference>
<protein>
    <submittedName>
        <fullName evidence="4">NAD(P)-binding protein</fullName>
    </submittedName>
</protein>
<dbReference type="PANTHER" id="PTHR10366">
    <property type="entry name" value="NAD DEPENDENT EPIMERASE/DEHYDRATASE"/>
    <property type="match status" value="1"/>
</dbReference>
<evidence type="ECO:0000256" key="2">
    <source>
        <dbReference type="ARBA" id="ARBA00023445"/>
    </source>
</evidence>
<evidence type="ECO:0000313" key="5">
    <source>
        <dbReference type="Proteomes" id="UP000803844"/>
    </source>
</evidence>
<dbReference type="SUPFAM" id="SSF51735">
    <property type="entry name" value="NAD(P)-binding Rossmann-fold domains"/>
    <property type="match status" value="1"/>
</dbReference>
<organism evidence="4 5">
    <name type="scientific">Cryphonectria parasitica (strain ATCC 38755 / EP155)</name>
    <dbReference type="NCBI Taxonomy" id="660469"/>
    <lineage>
        <taxon>Eukaryota</taxon>
        <taxon>Fungi</taxon>
        <taxon>Dikarya</taxon>
        <taxon>Ascomycota</taxon>
        <taxon>Pezizomycotina</taxon>
        <taxon>Sordariomycetes</taxon>
        <taxon>Sordariomycetidae</taxon>
        <taxon>Diaporthales</taxon>
        <taxon>Cryphonectriaceae</taxon>
        <taxon>Cryphonectria-Endothia species complex</taxon>
        <taxon>Cryphonectria</taxon>
    </lineage>
</organism>
<dbReference type="RefSeq" id="XP_040778844.1">
    <property type="nucleotide sequence ID" value="XM_040916913.1"/>
</dbReference>
<evidence type="ECO:0000256" key="1">
    <source>
        <dbReference type="ARBA" id="ARBA00023002"/>
    </source>
</evidence>
<comment type="caution">
    <text evidence="4">The sequence shown here is derived from an EMBL/GenBank/DDBJ whole genome shotgun (WGS) entry which is preliminary data.</text>
</comment>
<name>A0A9P5CR49_CRYP1</name>
<gene>
    <name evidence="4" type="ORF">M406DRAFT_253641</name>
</gene>
<feature type="domain" description="NAD-dependent epimerase/dehydratase" evidence="3">
    <location>
        <begin position="6"/>
        <end position="207"/>
    </location>
</feature>
<dbReference type="GO" id="GO:0016616">
    <property type="term" value="F:oxidoreductase activity, acting on the CH-OH group of donors, NAD or NADP as acceptor"/>
    <property type="evidence" value="ECO:0007669"/>
    <property type="project" value="TreeGrafter"/>
</dbReference>
<dbReference type="InterPro" id="IPR050425">
    <property type="entry name" value="NAD(P)_dehydrat-like"/>
</dbReference>
<accession>A0A9P5CR49</accession>
<proteinExistence type="inferred from homology"/>
<keyword evidence="1" id="KW-0560">Oxidoreductase</keyword>
<keyword evidence="5" id="KW-1185">Reference proteome</keyword>
<dbReference type="AlphaFoldDB" id="A0A9P5CR49"/>
<dbReference type="GeneID" id="63834042"/>
<dbReference type="Proteomes" id="UP000803844">
    <property type="component" value="Unassembled WGS sequence"/>
</dbReference>
<dbReference type="PANTHER" id="PTHR10366:SF564">
    <property type="entry name" value="STEROL-4-ALPHA-CARBOXYLATE 3-DEHYDROGENASE, DECARBOXYLATING"/>
    <property type="match status" value="1"/>
</dbReference>
<evidence type="ECO:0000313" key="4">
    <source>
        <dbReference type="EMBL" id="KAF3767883.1"/>
    </source>
</evidence>
<dbReference type="Gene3D" id="3.40.50.720">
    <property type="entry name" value="NAD(P)-binding Rossmann-like Domain"/>
    <property type="match status" value="1"/>
</dbReference>
<reference evidence="4" key="1">
    <citation type="journal article" date="2020" name="Phytopathology">
        <title>Genome sequence of the chestnut blight fungus Cryphonectria parasitica EP155: A fundamental resource for an archetypical invasive plant pathogen.</title>
        <authorList>
            <person name="Crouch J.A."/>
            <person name="Dawe A."/>
            <person name="Aerts A."/>
            <person name="Barry K."/>
            <person name="Churchill A.C.L."/>
            <person name="Grimwood J."/>
            <person name="Hillman B."/>
            <person name="Milgroom M.G."/>
            <person name="Pangilinan J."/>
            <person name="Smith M."/>
            <person name="Salamov A."/>
            <person name="Schmutz J."/>
            <person name="Yadav J."/>
            <person name="Grigoriev I.V."/>
            <person name="Nuss D."/>
        </authorList>
    </citation>
    <scope>NUCLEOTIDE SEQUENCE</scope>
    <source>
        <strain evidence="4">EP155</strain>
    </source>
</reference>
<dbReference type="EMBL" id="MU032346">
    <property type="protein sequence ID" value="KAF3767883.1"/>
    <property type="molecule type" value="Genomic_DNA"/>
</dbReference>
<sequence>MAQGKVTITGATGYLGSAILVDLLKSGYTAHIVVRSQAKAKRLQEAPVLANLNKASACKYFIVPDLAVPGALDEAAAGTAFIIHCGTPLPFGDQQDDFIQPTIDCTLSALESARRISTVKRVIIMSSVAAFINPDIVGGDYEPPKEIFIDDTPNEEFGPPYVNPLLAYCAAKTAAFRRSVEWMEKAGRDGIDFDLINLAPAYCFGQHPLATNLSELMATSNQLLLQVIAADGVKRLQGQQPARSVSVGILLDDVVKAVNKSLDLVAVRTPVSGSSKGISSYVMALRIEWNDVYPIVRRNWPEEVKKGLLAGEGDWPSKANVNWNLGKFHEIFGFELRGLEDMLDDLVPQYLELLEQDKANGKAL</sequence>
<dbReference type="InterPro" id="IPR036291">
    <property type="entry name" value="NAD(P)-bd_dom_sf"/>
</dbReference>